<gene>
    <name evidence="1" type="ORF">IAB93_02480</name>
</gene>
<reference evidence="1" key="2">
    <citation type="journal article" date="2021" name="PeerJ">
        <title>Extensive microbial diversity within the chicken gut microbiome revealed by metagenomics and culture.</title>
        <authorList>
            <person name="Gilroy R."/>
            <person name="Ravi A."/>
            <person name="Getino M."/>
            <person name="Pursley I."/>
            <person name="Horton D.L."/>
            <person name="Alikhan N.F."/>
            <person name="Baker D."/>
            <person name="Gharbi K."/>
            <person name="Hall N."/>
            <person name="Watson M."/>
            <person name="Adriaenssens E.M."/>
            <person name="Foster-Nyarko E."/>
            <person name="Jarju S."/>
            <person name="Secka A."/>
            <person name="Antonio M."/>
            <person name="Oren A."/>
            <person name="Chaudhuri R.R."/>
            <person name="La Ragione R."/>
            <person name="Hildebrand F."/>
            <person name="Pallen M.J."/>
        </authorList>
    </citation>
    <scope>NUCLEOTIDE SEQUENCE</scope>
    <source>
        <strain evidence="1">10037</strain>
    </source>
</reference>
<dbReference type="EMBL" id="JADIME010000028">
    <property type="protein sequence ID" value="MBO8464848.1"/>
    <property type="molecule type" value="Genomic_DNA"/>
</dbReference>
<evidence type="ECO:0000313" key="2">
    <source>
        <dbReference type="Proteomes" id="UP000823597"/>
    </source>
</evidence>
<dbReference type="Proteomes" id="UP000823597">
    <property type="component" value="Unassembled WGS sequence"/>
</dbReference>
<accession>A0A9D9I493</accession>
<comment type="caution">
    <text evidence="1">The sequence shown here is derived from an EMBL/GenBank/DDBJ whole genome shotgun (WGS) entry which is preliminary data.</text>
</comment>
<protein>
    <submittedName>
        <fullName evidence="1">Uncharacterized protein</fullName>
    </submittedName>
</protein>
<name>A0A9D9I493_9BACT</name>
<sequence>MKNLYGIIFAAMLSATIFFNDLYAQNKHDLLTGLDELDFSTFTINGLAIGGPDRYTEQDIIDAFGQPDSVEHSGDFGTTFIYKKRETDKPEQYEAFRYCRAEISVWPPKNIIRVAYVFDESFLINGYVRVGDPISKAMEMGGEWIDRPDKSGDGSGSMTWRPTSWGEAGIDLIICPVFTYDRNKLINSVGVWMY</sequence>
<reference evidence="1" key="1">
    <citation type="submission" date="2020-10" db="EMBL/GenBank/DDBJ databases">
        <authorList>
            <person name="Gilroy R."/>
        </authorList>
    </citation>
    <scope>NUCLEOTIDE SEQUENCE</scope>
    <source>
        <strain evidence="1">10037</strain>
    </source>
</reference>
<dbReference type="AlphaFoldDB" id="A0A9D9I493"/>
<organism evidence="1 2">
    <name type="scientific">Candidatus Merdivivens pullistercoris</name>
    <dbReference type="NCBI Taxonomy" id="2840873"/>
    <lineage>
        <taxon>Bacteria</taxon>
        <taxon>Pseudomonadati</taxon>
        <taxon>Bacteroidota</taxon>
        <taxon>Bacteroidia</taxon>
        <taxon>Bacteroidales</taxon>
        <taxon>Muribaculaceae</taxon>
        <taxon>Muribaculaceae incertae sedis</taxon>
        <taxon>Candidatus Merdivivens</taxon>
    </lineage>
</organism>
<evidence type="ECO:0000313" key="1">
    <source>
        <dbReference type="EMBL" id="MBO8464848.1"/>
    </source>
</evidence>
<proteinExistence type="predicted"/>